<organism evidence="1">
    <name type="scientific">Yersinia enterocolitica W22703</name>
    <dbReference type="NCBI Taxonomy" id="913028"/>
    <lineage>
        <taxon>Bacteria</taxon>
        <taxon>Pseudomonadati</taxon>
        <taxon>Pseudomonadota</taxon>
        <taxon>Gammaproteobacteria</taxon>
        <taxon>Enterobacterales</taxon>
        <taxon>Yersiniaceae</taxon>
        <taxon>Yersinia</taxon>
    </lineage>
</organism>
<proteinExistence type="predicted"/>
<dbReference type="AlphaFoldDB" id="F4MXR6"/>
<reference evidence="1" key="1">
    <citation type="journal article" date="2011" name="BMC Genomics">
        <title>Shotgun sequencing of Yersinia enterocolitica strain W22703 (biotype 2, serotype O:9): genomic evidence for oscillation between invertebrates and mammals.</title>
        <authorList>
            <person name="Fuchs T.M."/>
            <person name="Brandt K."/>
            <person name="Starke M."/>
            <person name="Rattei T."/>
        </authorList>
    </citation>
    <scope>NUCLEOTIDE SEQUENCE</scope>
</reference>
<evidence type="ECO:0000313" key="1">
    <source>
        <dbReference type="EMBL" id="CBX70624.1"/>
    </source>
</evidence>
<protein>
    <submittedName>
        <fullName evidence="1">Uncharacterized protein</fullName>
    </submittedName>
</protein>
<sequence length="48" mass="4965">MLLANLLCCTETGGLTAPMGAPAAHALLFETKSDPFGTFPRPATLSMV</sequence>
<dbReference type="EMBL" id="FR718537">
    <property type="protein sequence ID" value="CBX70624.1"/>
    <property type="molecule type" value="Genomic_DNA"/>
</dbReference>
<accession>F4MXR6</accession>
<gene>
    <name evidence="1" type="ORF">YEW_LD47190</name>
</gene>
<name>F4MXR6_YEREN</name>